<name>A0A7S2JHN7_9EUKA</name>
<keyword evidence="1" id="KW-1133">Transmembrane helix</keyword>
<protein>
    <submittedName>
        <fullName evidence="2">Uncharacterized protein</fullName>
    </submittedName>
</protein>
<reference evidence="2" key="1">
    <citation type="submission" date="2021-01" db="EMBL/GenBank/DDBJ databases">
        <authorList>
            <person name="Corre E."/>
            <person name="Pelletier E."/>
            <person name="Niang G."/>
            <person name="Scheremetjew M."/>
            <person name="Finn R."/>
            <person name="Kale V."/>
            <person name="Holt S."/>
            <person name="Cochrane G."/>
            <person name="Meng A."/>
            <person name="Brown T."/>
            <person name="Cohen L."/>
        </authorList>
    </citation>
    <scope>NUCLEOTIDE SEQUENCE</scope>
    <source>
        <strain evidence="2">UTEX LB 985</strain>
    </source>
</reference>
<keyword evidence="1" id="KW-0812">Transmembrane</keyword>
<dbReference type="AlphaFoldDB" id="A0A7S2JHN7"/>
<feature type="transmembrane region" description="Helical" evidence="1">
    <location>
        <begin position="88"/>
        <end position="109"/>
    </location>
</feature>
<dbReference type="EMBL" id="HBGU01080824">
    <property type="protein sequence ID" value="CAD9548085.1"/>
    <property type="molecule type" value="Transcribed_RNA"/>
</dbReference>
<evidence type="ECO:0000256" key="1">
    <source>
        <dbReference type="SAM" id="Phobius"/>
    </source>
</evidence>
<accession>A0A7S2JHN7</accession>
<sequence length="110" mass="12117">MLMVSPMSMHADPLPIPMLIHIQYRCPITDAVDLRLPSLRLIAHSIDTLLHWTFFLFFSGTVLSIACDKTIAQDSRVALSIIRPVLSSFCAVIAVMSSCLWCASSVLAVL</sequence>
<feature type="transmembrane region" description="Helical" evidence="1">
    <location>
        <begin position="49"/>
        <end position="67"/>
    </location>
</feature>
<gene>
    <name evidence="2" type="ORF">CBRE1094_LOCUS44129</name>
</gene>
<evidence type="ECO:0000313" key="2">
    <source>
        <dbReference type="EMBL" id="CAD9548085.1"/>
    </source>
</evidence>
<keyword evidence="1" id="KW-0472">Membrane</keyword>
<proteinExistence type="predicted"/>
<organism evidence="2">
    <name type="scientific">Haptolina brevifila</name>
    <dbReference type="NCBI Taxonomy" id="156173"/>
    <lineage>
        <taxon>Eukaryota</taxon>
        <taxon>Haptista</taxon>
        <taxon>Haptophyta</taxon>
        <taxon>Prymnesiophyceae</taxon>
        <taxon>Prymnesiales</taxon>
        <taxon>Prymnesiaceae</taxon>
        <taxon>Haptolina</taxon>
    </lineage>
</organism>